<gene>
    <name evidence="2" type="ORF">M9Y10_006238</name>
</gene>
<name>A0ABR2JDW1_9EUKA</name>
<protein>
    <submittedName>
        <fullName evidence="2">Uncharacterized protein</fullName>
    </submittedName>
</protein>
<evidence type="ECO:0000313" key="2">
    <source>
        <dbReference type="EMBL" id="KAK8876054.1"/>
    </source>
</evidence>
<reference evidence="2 3" key="1">
    <citation type="submission" date="2024-04" db="EMBL/GenBank/DDBJ databases">
        <title>Tritrichomonas musculus Genome.</title>
        <authorList>
            <person name="Alves-Ferreira E."/>
            <person name="Grigg M."/>
            <person name="Lorenzi H."/>
            <person name="Galac M."/>
        </authorList>
    </citation>
    <scope>NUCLEOTIDE SEQUENCE [LARGE SCALE GENOMIC DNA]</scope>
    <source>
        <strain evidence="2 3">EAF2021</strain>
    </source>
</reference>
<keyword evidence="1" id="KW-0175">Coiled coil</keyword>
<evidence type="ECO:0000256" key="1">
    <source>
        <dbReference type="SAM" id="Coils"/>
    </source>
</evidence>
<dbReference type="EMBL" id="JAPFFF010000012">
    <property type="protein sequence ID" value="KAK8876054.1"/>
    <property type="molecule type" value="Genomic_DNA"/>
</dbReference>
<proteinExistence type="predicted"/>
<dbReference type="Proteomes" id="UP001470230">
    <property type="component" value="Unassembled WGS sequence"/>
</dbReference>
<feature type="coiled-coil region" evidence="1">
    <location>
        <begin position="389"/>
        <end position="423"/>
    </location>
</feature>
<comment type="caution">
    <text evidence="2">The sequence shown here is derived from an EMBL/GenBank/DDBJ whole genome shotgun (WGS) entry which is preliminary data.</text>
</comment>
<feature type="coiled-coil region" evidence="1">
    <location>
        <begin position="21"/>
        <end position="365"/>
    </location>
</feature>
<accession>A0ABR2JDW1</accession>
<organism evidence="2 3">
    <name type="scientific">Tritrichomonas musculus</name>
    <dbReference type="NCBI Taxonomy" id="1915356"/>
    <lineage>
        <taxon>Eukaryota</taxon>
        <taxon>Metamonada</taxon>
        <taxon>Parabasalia</taxon>
        <taxon>Tritrichomonadida</taxon>
        <taxon>Tritrichomonadidae</taxon>
        <taxon>Tritrichomonas</taxon>
    </lineage>
</organism>
<keyword evidence="3" id="KW-1185">Reference proteome</keyword>
<evidence type="ECO:0000313" key="3">
    <source>
        <dbReference type="Proteomes" id="UP001470230"/>
    </source>
</evidence>
<sequence>MDESNPSCCFEPISIDLKNRLEIAQKQITDLTFQNSALSQELSKKNQEIEKLRFEKNQIITEKSNAIDHLTIIKAKSDILKSDIKKRKEENENLNKTIANLEQKNKEMSDLLIKASERLKKNKIQLSELNKQNEKIINDASSSDQETIQKCQVQLAQYANVIREQEDQIQILLKKKSEQKAKIKELIRLQNDNQSKSTTANSPSSEITQLKLKIQKMEIENKMLQHQNESLQTVLKKYNEIESDNITLHETTNRLENEVKQLQKLLDKSNERFKELSRPNSNSNNFCTEEEFYVFKEKASHADEIEKENQNLLDEIKKLSSEIKVLQLNNSKLSDKINDLNYVALEHEKIKKDVLKCEVEIQEKEIKEQSLLKKYHYYKEKTKKQLQIINNFESKTNEINLELDRLRERESQKEAALRRKNRSKAANEENVVKLSRELYEEKAKNVRLNSRLQKKQLQDINSSNP</sequence>